<sequence>MAFHREAAERGLDGALIGPALDAEELVIIGVNGHGRFPTTVVPALAGTSANERLAHSLKVPTIAGTTPVI</sequence>
<accession>A0ABP7UCM1</accession>
<proteinExistence type="predicted"/>
<dbReference type="Proteomes" id="UP001424459">
    <property type="component" value="Unassembled WGS sequence"/>
</dbReference>
<comment type="caution">
    <text evidence="1">The sequence shown here is derived from an EMBL/GenBank/DDBJ whole genome shotgun (WGS) entry which is preliminary data.</text>
</comment>
<name>A0ABP7UCM1_9SPHN</name>
<keyword evidence="2" id="KW-1185">Reference proteome</keyword>
<organism evidence="1 2">
    <name type="scientific">Sphingomonas rosea</name>
    <dbReference type="NCBI Taxonomy" id="335605"/>
    <lineage>
        <taxon>Bacteria</taxon>
        <taxon>Pseudomonadati</taxon>
        <taxon>Pseudomonadota</taxon>
        <taxon>Alphaproteobacteria</taxon>
        <taxon>Sphingomonadales</taxon>
        <taxon>Sphingomonadaceae</taxon>
        <taxon>Sphingomonas</taxon>
    </lineage>
</organism>
<evidence type="ECO:0000313" key="1">
    <source>
        <dbReference type="EMBL" id="GAA4040157.1"/>
    </source>
</evidence>
<dbReference type="EMBL" id="BAABBR010000001">
    <property type="protein sequence ID" value="GAA4040157.1"/>
    <property type="molecule type" value="Genomic_DNA"/>
</dbReference>
<evidence type="ECO:0000313" key="2">
    <source>
        <dbReference type="Proteomes" id="UP001424459"/>
    </source>
</evidence>
<reference evidence="2" key="1">
    <citation type="journal article" date="2019" name="Int. J. Syst. Evol. Microbiol.">
        <title>The Global Catalogue of Microorganisms (GCM) 10K type strain sequencing project: providing services to taxonomists for standard genome sequencing and annotation.</title>
        <authorList>
            <consortium name="The Broad Institute Genomics Platform"/>
            <consortium name="The Broad Institute Genome Sequencing Center for Infectious Disease"/>
            <person name="Wu L."/>
            <person name="Ma J."/>
        </authorList>
    </citation>
    <scope>NUCLEOTIDE SEQUENCE [LARGE SCALE GENOMIC DNA]</scope>
    <source>
        <strain evidence="2">JCM 17564</strain>
    </source>
</reference>
<protein>
    <submittedName>
        <fullName evidence="1">Uncharacterized protein</fullName>
    </submittedName>
</protein>
<gene>
    <name evidence="1" type="ORF">GCM10022281_21360</name>
</gene>